<gene>
    <name evidence="4" type="primary">LOC100837716</name>
    <name evidence="3" type="ORF">BRADI_4g10600v3</name>
</gene>
<evidence type="ECO:0000313" key="3">
    <source>
        <dbReference type="EMBL" id="KQJ87371.1"/>
    </source>
</evidence>
<proteinExistence type="predicted"/>
<name>A0A0Q3HG43_BRADI</name>
<dbReference type="InterPro" id="IPR011009">
    <property type="entry name" value="Kinase-like_dom_sf"/>
</dbReference>
<dbReference type="ExpressionAtlas" id="A0A0Q3HG43">
    <property type="expression patterns" value="baseline"/>
</dbReference>
<dbReference type="GO" id="GO:0007166">
    <property type="term" value="P:cell surface receptor signaling pathway"/>
    <property type="evidence" value="ECO:0007669"/>
    <property type="project" value="InterPro"/>
</dbReference>
<organism evidence="3">
    <name type="scientific">Brachypodium distachyon</name>
    <name type="common">Purple false brome</name>
    <name type="synonym">Trachynia distachya</name>
    <dbReference type="NCBI Taxonomy" id="15368"/>
    <lineage>
        <taxon>Eukaryota</taxon>
        <taxon>Viridiplantae</taxon>
        <taxon>Streptophyta</taxon>
        <taxon>Embryophyta</taxon>
        <taxon>Tracheophyta</taxon>
        <taxon>Spermatophyta</taxon>
        <taxon>Magnoliopsida</taxon>
        <taxon>Liliopsida</taxon>
        <taxon>Poales</taxon>
        <taxon>Poaceae</taxon>
        <taxon>BOP clade</taxon>
        <taxon>Pooideae</taxon>
        <taxon>Stipodae</taxon>
        <taxon>Brachypodieae</taxon>
        <taxon>Brachypodium</taxon>
    </lineage>
</organism>
<keyword evidence="5" id="KW-1185">Reference proteome</keyword>
<dbReference type="EnsemblPlants" id="KQJ87371">
    <property type="protein sequence ID" value="KQJ87371"/>
    <property type="gene ID" value="BRADI_4g10600v3"/>
</dbReference>
<dbReference type="PANTHER" id="PTHR27006">
    <property type="entry name" value="PROMASTIGOTE SURFACE ANTIGEN PROTEIN PSA"/>
    <property type="match status" value="1"/>
</dbReference>
<reference evidence="3" key="2">
    <citation type="submission" date="2017-06" db="EMBL/GenBank/DDBJ databases">
        <title>WGS assembly of Brachypodium distachyon.</title>
        <authorList>
            <consortium name="The International Brachypodium Initiative"/>
            <person name="Lucas S."/>
            <person name="Harmon-Smith M."/>
            <person name="Lail K."/>
            <person name="Tice H."/>
            <person name="Grimwood J."/>
            <person name="Bruce D."/>
            <person name="Barry K."/>
            <person name="Shu S."/>
            <person name="Lindquist E."/>
            <person name="Wang M."/>
            <person name="Pitluck S."/>
            <person name="Vogel J.P."/>
            <person name="Garvin D.F."/>
            <person name="Mockler T.C."/>
            <person name="Schmutz J."/>
            <person name="Rokhsar D."/>
            <person name="Bevan M.W."/>
        </authorList>
    </citation>
    <scope>NUCLEOTIDE SEQUENCE</scope>
    <source>
        <strain evidence="3">Bd21</strain>
    </source>
</reference>
<dbReference type="SUPFAM" id="SSF56112">
    <property type="entry name" value="Protein kinase-like (PK-like)"/>
    <property type="match status" value="1"/>
</dbReference>
<dbReference type="CDD" id="cd21037">
    <property type="entry name" value="MLKL_NTD"/>
    <property type="match status" value="1"/>
</dbReference>
<protein>
    <recommendedName>
        <fullName evidence="2">Protein kinase domain-containing protein</fullName>
    </recommendedName>
</protein>
<feature type="domain" description="Protein kinase" evidence="2">
    <location>
        <begin position="191"/>
        <end position="478"/>
    </location>
</feature>
<evidence type="ECO:0000313" key="5">
    <source>
        <dbReference type="Proteomes" id="UP000008810"/>
    </source>
</evidence>
<dbReference type="Proteomes" id="UP000008810">
    <property type="component" value="Chromosome 4"/>
</dbReference>
<dbReference type="GO" id="GO:0004674">
    <property type="term" value="F:protein serine/threonine kinase activity"/>
    <property type="evidence" value="ECO:0000318"/>
    <property type="project" value="GO_Central"/>
</dbReference>
<dbReference type="InterPro" id="IPR000719">
    <property type="entry name" value="Prot_kinase_dom"/>
</dbReference>
<accession>A0A0Q3HG43</accession>
<dbReference type="Pfam" id="PF00069">
    <property type="entry name" value="Pkinase"/>
    <property type="match status" value="1"/>
</dbReference>
<dbReference type="KEGG" id="bdi:100837716"/>
<dbReference type="EMBL" id="CM000883">
    <property type="protein sequence ID" value="KQJ87371.1"/>
    <property type="molecule type" value="Genomic_DNA"/>
</dbReference>
<evidence type="ECO:0000313" key="4">
    <source>
        <dbReference type="EnsemblPlants" id="KQJ87371"/>
    </source>
</evidence>
<dbReference type="AlphaFoldDB" id="A0A0Q3HG43"/>
<dbReference type="GeneID" id="100837716"/>
<dbReference type="OrthoDB" id="4062651at2759"/>
<dbReference type="PANTHER" id="PTHR27006:SF606">
    <property type="entry name" value="INTERLEUKIN-1 RECEPTOR-ASSOCIATED KINASE 4"/>
    <property type="match status" value="1"/>
</dbReference>
<dbReference type="Gene3D" id="1.10.510.10">
    <property type="entry name" value="Transferase(Phosphotransferase) domain 1"/>
    <property type="match status" value="1"/>
</dbReference>
<dbReference type="Gramene" id="KQJ87371">
    <property type="protein sequence ID" value="KQJ87371"/>
    <property type="gene ID" value="BRADI_4g10600v3"/>
</dbReference>
<dbReference type="PROSITE" id="PS50011">
    <property type="entry name" value="PROTEIN_KINASE_DOM"/>
    <property type="match status" value="1"/>
</dbReference>
<keyword evidence="1" id="KW-0732">Signal</keyword>
<reference evidence="3 4" key="1">
    <citation type="journal article" date="2010" name="Nature">
        <title>Genome sequencing and analysis of the model grass Brachypodium distachyon.</title>
        <authorList>
            <consortium name="International Brachypodium Initiative"/>
        </authorList>
    </citation>
    <scope>NUCLEOTIDE SEQUENCE [LARGE SCALE GENOMIC DNA]</scope>
    <source>
        <strain evidence="3">Bd21</strain>
        <strain evidence="4">cv. Bd21</strain>
    </source>
</reference>
<sequence>MVLVAAGSVSVVKLIFSLAVAINAAASKARRNRADCLDVATRASTLDAALSALHDSAKAKAKHPAVAAALEGLHLALHRALQAVTDCQDDGAVSRRFNADRVSAELRRANQVITERMMDVILVAGMHTNIVVVLDAHQSKHRGDGGSQLRPLPQIQEPCSPISRKEEELPTISSGFNSFDFSELEVATSKFLEENLIGKSDSCTVYKGALPKGSEVAIKEYSKNQYKAWRNECQNEEKLAEKLLHKNIIKLVGRCSSGGRYYQVYEYMHNRSLSDHLHGNGLQWPKLLNIIRGIAQGADYLHEQCGLGIIHLHLKPSSILLDYDYTPKICYFGSSKVLPTSAKEGVVDFVVCPCGFTASLYTNSLVFSAKSDVYSFGVLLLDVVTGWSRHRKGDDRKELLIVFVWEFWQNGREDDCVDPMLSRATGATASQFQEMKRCVHIALLCLEEDPVLRPDMAGILRMLADNNSPTPRPQHPAYTT</sequence>
<dbReference type="InterPro" id="IPR036537">
    <property type="entry name" value="Adaptor_Cbl_N_dom_sf"/>
</dbReference>
<dbReference type="InterPro" id="IPR059179">
    <property type="entry name" value="MLKL-like_MCAfunc"/>
</dbReference>
<feature type="chain" id="PRO_5044545955" description="Protein kinase domain-containing protein" evidence="1">
    <location>
        <begin position="30"/>
        <end position="480"/>
    </location>
</feature>
<feature type="signal peptide" evidence="1">
    <location>
        <begin position="1"/>
        <end position="29"/>
    </location>
</feature>
<evidence type="ECO:0000256" key="1">
    <source>
        <dbReference type="SAM" id="SignalP"/>
    </source>
</evidence>
<dbReference type="Gene3D" id="1.20.930.20">
    <property type="entry name" value="Adaptor protein Cbl, N-terminal domain"/>
    <property type="match status" value="1"/>
</dbReference>
<dbReference type="Gene3D" id="3.30.200.20">
    <property type="entry name" value="Phosphorylase Kinase, domain 1"/>
    <property type="match status" value="1"/>
</dbReference>
<evidence type="ECO:0000259" key="2">
    <source>
        <dbReference type="PROSITE" id="PS50011"/>
    </source>
</evidence>
<dbReference type="GO" id="GO:0005524">
    <property type="term" value="F:ATP binding"/>
    <property type="evidence" value="ECO:0007669"/>
    <property type="project" value="InterPro"/>
</dbReference>
<reference evidence="4" key="3">
    <citation type="submission" date="2018-08" db="UniProtKB">
        <authorList>
            <consortium name="EnsemblPlants"/>
        </authorList>
    </citation>
    <scope>IDENTIFICATION</scope>
    <source>
        <strain evidence="4">cv. Bd21</strain>
    </source>
</reference>
<dbReference type="RefSeq" id="XP_010237443.1">
    <property type="nucleotide sequence ID" value="XM_010239141.3"/>
</dbReference>